<protein>
    <recommendedName>
        <fullName evidence="5">Probable membrane transporter protein</fullName>
    </recommendedName>
</protein>
<keyword evidence="5" id="KW-1003">Cell membrane</keyword>
<dbReference type="PANTHER" id="PTHR43483:SF3">
    <property type="entry name" value="MEMBRANE TRANSPORTER PROTEIN HI_0806-RELATED"/>
    <property type="match status" value="1"/>
</dbReference>
<evidence type="ECO:0000256" key="5">
    <source>
        <dbReference type="RuleBase" id="RU363041"/>
    </source>
</evidence>
<dbReference type="Proteomes" id="UP000634004">
    <property type="component" value="Unassembled WGS sequence"/>
</dbReference>
<keyword evidence="4 5" id="KW-0472">Membrane</keyword>
<feature type="transmembrane region" description="Helical" evidence="5">
    <location>
        <begin position="220"/>
        <end position="243"/>
    </location>
</feature>
<accession>A0A8J3G3B7</accession>
<dbReference type="Pfam" id="PF01925">
    <property type="entry name" value="TauE"/>
    <property type="match status" value="1"/>
</dbReference>
<feature type="transmembrane region" description="Helical" evidence="5">
    <location>
        <begin position="117"/>
        <end position="135"/>
    </location>
</feature>
<comment type="caution">
    <text evidence="6">The sequence shown here is derived from an EMBL/GenBank/DDBJ whole genome shotgun (WGS) entry which is preliminary data.</text>
</comment>
<feature type="transmembrane region" description="Helical" evidence="5">
    <location>
        <begin position="89"/>
        <end position="110"/>
    </location>
</feature>
<evidence type="ECO:0000313" key="7">
    <source>
        <dbReference type="Proteomes" id="UP000634004"/>
    </source>
</evidence>
<keyword evidence="3 5" id="KW-1133">Transmembrane helix</keyword>
<dbReference type="EMBL" id="BMZH01000014">
    <property type="protein sequence ID" value="GHB02363.1"/>
    <property type="molecule type" value="Genomic_DNA"/>
</dbReference>
<name>A0A8J3G3B7_9PROT</name>
<dbReference type="AlphaFoldDB" id="A0A8J3G3B7"/>
<comment type="subcellular location">
    <subcellularLocation>
        <location evidence="5">Cell membrane</location>
        <topology evidence="5">Multi-pass membrane protein</topology>
    </subcellularLocation>
    <subcellularLocation>
        <location evidence="1">Membrane</location>
        <topology evidence="1">Multi-pass membrane protein</topology>
    </subcellularLocation>
</comment>
<sequence>MTELLPLIALLLAVGALAGFTAGLFGIGGGAVMVPALFFAFASLGVDPEILMHCAVATSASVIIVNGYRSTRGHLARDSVDLAILCPPQIWRSYGLWIGIGSFIGAWWLAPKLGSDMLTLIFACVAFIVAAQFIFGRPDFQFRDTVPGGIAPPLVGGSVGVLSAIMGIGGGSISVPLLTLCGMPVHRAVGTAAGFGLAIAIPATIGFVISGWAVPGRPPFSVGYVNMAGFALIVMSAWFMVPLGTAMAHRLKAVPLRRIFGICLALVALNMARKVGLF</sequence>
<evidence type="ECO:0000313" key="6">
    <source>
        <dbReference type="EMBL" id="GHB02363.1"/>
    </source>
</evidence>
<proteinExistence type="inferred from homology"/>
<comment type="similarity">
    <text evidence="5">Belongs to the 4-toluene sulfonate uptake permease (TSUP) (TC 2.A.102) family.</text>
</comment>
<dbReference type="GO" id="GO:0005886">
    <property type="term" value="C:plasma membrane"/>
    <property type="evidence" value="ECO:0007669"/>
    <property type="project" value="UniProtKB-SubCell"/>
</dbReference>
<feature type="transmembrane region" description="Helical" evidence="5">
    <location>
        <begin position="155"/>
        <end position="180"/>
    </location>
</feature>
<dbReference type="InterPro" id="IPR002781">
    <property type="entry name" value="TM_pro_TauE-like"/>
</dbReference>
<evidence type="ECO:0000256" key="4">
    <source>
        <dbReference type="ARBA" id="ARBA00023136"/>
    </source>
</evidence>
<reference evidence="6" key="2">
    <citation type="submission" date="2020-09" db="EMBL/GenBank/DDBJ databases">
        <authorList>
            <person name="Sun Q."/>
            <person name="Kim S."/>
        </authorList>
    </citation>
    <scope>NUCLEOTIDE SEQUENCE</scope>
    <source>
        <strain evidence="6">KCTC 32513</strain>
    </source>
</reference>
<keyword evidence="7" id="KW-1185">Reference proteome</keyword>
<evidence type="ECO:0000256" key="2">
    <source>
        <dbReference type="ARBA" id="ARBA00022692"/>
    </source>
</evidence>
<gene>
    <name evidence="6" type="ORF">GCM10009069_26360</name>
</gene>
<organism evidence="6 7">
    <name type="scientific">Algimonas arctica</name>
    <dbReference type="NCBI Taxonomy" id="1479486"/>
    <lineage>
        <taxon>Bacteria</taxon>
        <taxon>Pseudomonadati</taxon>
        <taxon>Pseudomonadota</taxon>
        <taxon>Alphaproteobacteria</taxon>
        <taxon>Maricaulales</taxon>
        <taxon>Robiginitomaculaceae</taxon>
        <taxon>Algimonas</taxon>
    </lineage>
</organism>
<dbReference type="RefSeq" id="WP_233354157.1">
    <property type="nucleotide sequence ID" value="NZ_BMZH01000014.1"/>
</dbReference>
<reference evidence="6" key="1">
    <citation type="journal article" date="2014" name="Int. J. Syst. Evol. Microbiol.">
        <title>Complete genome sequence of Corynebacterium casei LMG S-19264T (=DSM 44701T), isolated from a smear-ripened cheese.</title>
        <authorList>
            <consortium name="US DOE Joint Genome Institute (JGI-PGF)"/>
            <person name="Walter F."/>
            <person name="Albersmeier A."/>
            <person name="Kalinowski J."/>
            <person name="Ruckert C."/>
        </authorList>
    </citation>
    <scope>NUCLEOTIDE SEQUENCE</scope>
    <source>
        <strain evidence="6">KCTC 32513</strain>
    </source>
</reference>
<feature type="transmembrane region" description="Helical" evidence="5">
    <location>
        <begin position="192"/>
        <end position="214"/>
    </location>
</feature>
<evidence type="ECO:0000256" key="1">
    <source>
        <dbReference type="ARBA" id="ARBA00004141"/>
    </source>
</evidence>
<keyword evidence="2 5" id="KW-0812">Transmembrane</keyword>
<feature type="transmembrane region" description="Helical" evidence="5">
    <location>
        <begin position="255"/>
        <end position="272"/>
    </location>
</feature>
<dbReference type="PANTHER" id="PTHR43483">
    <property type="entry name" value="MEMBRANE TRANSPORTER PROTEIN HI_0806-RELATED"/>
    <property type="match status" value="1"/>
</dbReference>
<evidence type="ECO:0000256" key="3">
    <source>
        <dbReference type="ARBA" id="ARBA00022989"/>
    </source>
</evidence>